<organism evidence="1 2">
    <name type="scientific">Hymenobacter rubripertinctus</name>
    <dbReference type="NCBI Taxonomy" id="2029981"/>
    <lineage>
        <taxon>Bacteria</taxon>
        <taxon>Pseudomonadati</taxon>
        <taxon>Bacteroidota</taxon>
        <taxon>Cytophagia</taxon>
        <taxon>Cytophagales</taxon>
        <taxon>Hymenobacteraceae</taxon>
        <taxon>Hymenobacter</taxon>
    </lineage>
</organism>
<proteinExistence type="predicted"/>
<accession>A0A418QII3</accession>
<dbReference type="OrthoDB" id="1364255at2"/>
<dbReference type="EMBL" id="QYCN01000069">
    <property type="protein sequence ID" value="RIY04986.1"/>
    <property type="molecule type" value="Genomic_DNA"/>
</dbReference>
<evidence type="ECO:0000313" key="1">
    <source>
        <dbReference type="EMBL" id="RIY04986.1"/>
    </source>
</evidence>
<dbReference type="Proteomes" id="UP000284250">
    <property type="component" value="Unassembled WGS sequence"/>
</dbReference>
<dbReference type="AlphaFoldDB" id="A0A418QII3"/>
<keyword evidence="2" id="KW-1185">Reference proteome</keyword>
<gene>
    <name evidence="1" type="ORF">D0T11_21110</name>
</gene>
<sequence length="119" mass="13091">MPVRVIATANFKREAKPLLKRYRSLKSELAILGTALLAQPASGEPLGQDCYKIRVAIASKGQGKSGGARVITYRRVVDAKTGTEWVFLLSIYDKSEVASIGREEIRRLLMAVPDDLSDE</sequence>
<evidence type="ECO:0008006" key="3">
    <source>
        <dbReference type="Google" id="ProtNLM"/>
    </source>
</evidence>
<evidence type="ECO:0000313" key="2">
    <source>
        <dbReference type="Proteomes" id="UP000284250"/>
    </source>
</evidence>
<reference evidence="1 2" key="1">
    <citation type="submission" date="2019-01" db="EMBL/GenBank/DDBJ databases">
        <title>Hymenobacter humicola sp. nov., isolated from soils in Antarctica.</title>
        <authorList>
            <person name="Sedlacek I."/>
            <person name="Holochova P."/>
            <person name="Kralova S."/>
            <person name="Pantucek R."/>
            <person name="Stankova E."/>
            <person name="Vrbovska V."/>
            <person name="Kristofova L."/>
            <person name="Svec P."/>
            <person name="Busse H.-J."/>
        </authorList>
    </citation>
    <scope>NUCLEOTIDE SEQUENCE [LARGE SCALE GENOMIC DNA]</scope>
    <source>
        <strain evidence="1 2">CCM 8852</strain>
    </source>
</reference>
<protein>
    <recommendedName>
        <fullName evidence="3">Addiction module toxin RelE</fullName>
    </recommendedName>
</protein>
<comment type="caution">
    <text evidence="1">The sequence shown here is derived from an EMBL/GenBank/DDBJ whole genome shotgun (WGS) entry which is preliminary data.</text>
</comment>
<name>A0A418QII3_9BACT</name>
<dbReference type="RefSeq" id="WP_119657798.1">
    <property type="nucleotide sequence ID" value="NZ_JBHUOI010000082.1"/>
</dbReference>